<feature type="compositionally biased region" description="Basic and acidic residues" evidence="3">
    <location>
        <begin position="437"/>
        <end position="446"/>
    </location>
</feature>
<evidence type="ECO:0000259" key="4">
    <source>
        <dbReference type="Pfam" id="PF17751"/>
    </source>
</evidence>
<feature type="domain" description="SKICH" evidence="4">
    <location>
        <begin position="11"/>
        <end position="115"/>
    </location>
</feature>
<proteinExistence type="predicted"/>
<feature type="coiled-coil region" evidence="2">
    <location>
        <begin position="478"/>
        <end position="526"/>
    </location>
</feature>
<dbReference type="OrthoDB" id="10015001at2759"/>
<name>A0A6P4ZIJ1_BRABE</name>
<dbReference type="PANTHER" id="PTHR31915:SF6">
    <property type="entry name" value="SKICH DOMAIN-CONTAINING PROTEIN"/>
    <property type="match status" value="1"/>
</dbReference>
<dbReference type="KEGG" id="bbel:109479124"/>
<evidence type="ECO:0000256" key="1">
    <source>
        <dbReference type="ARBA" id="ARBA00023054"/>
    </source>
</evidence>
<dbReference type="Pfam" id="PF17751">
    <property type="entry name" value="SKICH"/>
    <property type="match status" value="1"/>
</dbReference>
<feature type="region of interest" description="Disordered" evidence="3">
    <location>
        <begin position="923"/>
        <end position="951"/>
    </location>
</feature>
<feature type="compositionally biased region" description="Basic and acidic residues" evidence="3">
    <location>
        <begin position="827"/>
        <end position="840"/>
    </location>
</feature>
<evidence type="ECO:0000256" key="2">
    <source>
        <dbReference type="SAM" id="Coils"/>
    </source>
</evidence>
<feature type="compositionally biased region" description="Basic and acidic residues" evidence="3">
    <location>
        <begin position="758"/>
        <end position="770"/>
    </location>
</feature>
<dbReference type="Gene3D" id="2.60.40.2840">
    <property type="match status" value="1"/>
</dbReference>
<feature type="region of interest" description="Disordered" evidence="3">
    <location>
        <begin position="743"/>
        <end position="770"/>
    </location>
</feature>
<organism evidence="5 6">
    <name type="scientific">Branchiostoma belcheri</name>
    <name type="common">Amphioxus</name>
    <dbReference type="NCBI Taxonomy" id="7741"/>
    <lineage>
        <taxon>Eukaryota</taxon>
        <taxon>Metazoa</taxon>
        <taxon>Chordata</taxon>
        <taxon>Cephalochordata</taxon>
        <taxon>Leptocardii</taxon>
        <taxon>Amphioxiformes</taxon>
        <taxon>Branchiostomatidae</taxon>
        <taxon>Branchiostoma</taxon>
    </lineage>
</organism>
<dbReference type="InterPro" id="IPR051002">
    <property type="entry name" value="UBA_autophagy_assoc_protein"/>
</dbReference>
<feature type="region of interest" description="Disordered" evidence="3">
    <location>
        <begin position="437"/>
        <end position="456"/>
    </location>
</feature>
<evidence type="ECO:0000313" key="5">
    <source>
        <dbReference type="Proteomes" id="UP000515135"/>
    </source>
</evidence>
<dbReference type="RefSeq" id="XP_019636553.1">
    <property type="nucleotide sequence ID" value="XM_019780994.1"/>
</dbReference>
<dbReference type="InterPro" id="IPR041611">
    <property type="entry name" value="SKICH"/>
</dbReference>
<keyword evidence="5" id="KW-1185">Reference proteome</keyword>
<dbReference type="Proteomes" id="UP000515135">
    <property type="component" value="Unplaced"/>
</dbReference>
<keyword evidence="1 2" id="KW-0175">Coiled coil</keyword>
<evidence type="ECO:0000313" key="6">
    <source>
        <dbReference type="RefSeq" id="XP_019636553.1"/>
    </source>
</evidence>
<gene>
    <name evidence="6" type="primary">LOC109479124</name>
</gene>
<dbReference type="Gene3D" id="1.10.287.1490">
    <property type="match status" value="1"/>
</dbReference>
<dbReference type="GeneID" id="109479124"/>
<dbReference type="PANTHER" id="PTHR31915">
    <property type="entry name" value="SKICH DOMAIN-CONTAINING PROTEIN"/>
    <property type="match status" value="1"/>
</dbReference>
<sequence>MARAETTRDLVVFDEIQKRYRPDESIFLVYTLHHDYTPSKRDWVGLFKVGWKAFHEYIAFEWAPKQPKREKFPLVRSVHFLSSGMALPPSGSQKYSFLYVSRKKGVVGSSTTFKISEYPDQLTVRCRDAGHDDFTIIETSVSGQDADSFVVVDADGSETGRVSPIPWQRSDAGDLDLDFSDAFAELFSTGSVENAEPPVTGSRKGRRRSSTSLLLLEKPDKVRSSSSTLIGGLDLLVTGAETPEGNRTVAESDATSAEEKLSVVPYKSFFQDCCSGEMKAMAGQEEVEELNVYRRFGVPLSMEKKIWRRERSKNKGKRKLEGKRNLMHFGPLTLRDTILQQVLNSVSQKALLKVNVDAFLASPWIGQSSRACAQATVYPPPSLHKACDGALELMWKAAEQRFKSLEEKLHQASAEIGAHEKRVKMVNDHIRSLRMRLDKSRDEVPSPKKSASTNTVPHHFRDVSAQTSQSKIELGSTHQALRAERDALLERVATLTSAKQQQEKAARKLSSELDRLRDKRQDLDKYVDDVIFTLCTMGYTVIEDTKGNRTDLSAALPDSLLKGKRGKHLRLPALSEDRPLKMKSQLLEMKVLKTEAEKAEAQALNLKTEIASHVSEATRLRTETSELKTKISDLESELARLRAENADLATTGDELKTENAELRKKAESARERSDEVLTDMIFLKEDVKEKGRELKSALCREKTLAALLQEENEDRKKLSQQLAAARVEVASVKGERDALVETVEQQRRQAKETSSAAQDKDRDARKETEKLKRQIAELEAKLLLAETTGGLTEKSSGASCATPAAFNASSDTPPTTTVTTTHLKVLPKEEGKLQTKDQDSSLRSPPSLVPGVAHRMMMGARTTTAEQGGSVPKQTDEVFSGYGTASPASCADGKHRAVPVKRKPSLESKFPTCCNATRQIAQEPKSARIPRKRPVRSTSAKKSRSTCPYCREPFPAGTEKARILKHIAAHSKK</sequence>
<protein>
    <submittedName>
        <fullName evidence="6">Calcium-binding and coiled-coil domain-containing protein 1-like</fullName>
    </submittedName>
</protein>
<dbReference type="AlphaFoldDB" id="A0A6P4ZIJ1"/>
<feature type="compositionally biased region" description="Basic residues" evidence="3">
    <location>
        <begin position="928"/>
        <end position="944"/>
    </location>
</feature>
<feature type="region of interest" description="Disordered" evidence="3">
    <location>
        <begin position="827"/>
        <end position="850"/>
    </location>
</feature>
<evidence type="ECO:0000256" key="3">
    <source>
        <dbReference type="SAM" id="MobiDB-lite"/>
    </source>
</evidence>
<dbReference type="Gene3D" id="1.20.5.170">
    <property type="match status" value="1"/>
</dbReference>
<accession>A0A6P4ZIJ1</accession>
<feature type="coiled-coil region" evidence="2">
    <location>
        <begin position="395"/>
        <end position="422"/>
    </location>
</feature>
<reference evidence="6" key="1">
    <citation type="submission" date="2025-08" db="UniProtKB">
        <authorList>
            <consortium name="RefSeq"/>
        </authorList>
    </citation>
    <scope>IDENTIFICATION</scope>
    <source>
        <tissue evidence="6">Gonad</tissue>
    </source>
</reference>